<evidence type="ECO:0000259" key="10">
    <source>
        <dbReference type="PROSITE" id="PS51194"/>
    </source>
</evidence>
<dbReference type="SMART" id="SM00490">
    <property type="entry name" value="HELICc"/>
    <property type="match status" value="1"/>
</dbReference>
<dbReference type="PROSITE" id="PS00039">
    <property type="entry name" value="DEAD_ATP_HELICASE"/>
    <property type="match status" value="1"/>
</dbReference>
<keyword evidence="5 7" id="KW-0694">RNA-binding</keyword>
<comment type="function">
    <text evidence="7">RNA helicase.</text>
</comment>
<dbReference type="EMBL" id="CAACVR010000001">
    <property type="protein sequence ID" value="VEU19592.1"/>
    <property type="molecule type" value="Genomic_DNA"/>
</dbReference>
<dbReference type="InterPro" id="IPR011545">
    <property type="entry name" value="DEAD/DEAH_box_helicase_dom"/>
</dbReference>
<dbReference type="Proteomes" id="UP000290900">
    <property type="component" value="Unassembled WGS sequence"/>
</dbReference>
<keyword evidence="4 6" id="KW-0067">ATP-binding</keyword>
<protein>
    <recommendedName>
        <fullName evidence="7">ATP-dependent RNA helicase</fullName>
        <ecNumber evidence="7">3.6.4.13</ecNumber>
    </recommendedName>
</protein>
<dbReference type="InterPro" id="IPR000629">
    <property type="entry name" value="RNA-helicase_DEAD-box_CS"/>
</dbReference>
<accession>A0A448YFA6</accession>
<evidence type="ECO:0000256" key="7">
    <source>
        <dbReference type="RuleBase" id="RU365068"/>
    </source>
</evidence>
<feature type="region of interest" description="Disordered" evidence="8">
    <location>
        <begin position="1"/>
        <end position="81"/>
    </location>
</feature>
<keyword evidence="12" id="KW-1185">Reference proteome</keyword>
<evidence type="ECO:0000313" key="11">
    <source>
        <dbReference type="EMBL" id="VEU19592.1"/>
    </source>
</evidence>
<dbReference type="Pfam" id="PF00271">
    <property type="entry name" value="Helicase_C"/>
    <property type="match status" value="1"/>
</dbReference>
<sequence>MFAARFDPLAGQQPIKDEPKKQHRKHHHRLDRKRKREDSDEEKGEKKDAPEVRVQEEQQDVTVPSSDQSMSDIEESTSKAHESVLNRFKRTMNLQEKIADEEVTISEQAEISIETRDVAPMPQSKLPRDKSLQSKESKNKSLAWLTTPEYHDTEVRKKFIDFSPELDEKLVDNLKKEFNIEEAFSVQISVIESVLSAANQNKLNPKPFGDYLINAATGSGKTLAYLIPIVQTLKDRIVPCLRCIILAPTKPLISQVYSNLLSLTKGFNLNLMMFKNDQSLSAEHDRYLRNKPDILISTPGRLVDHLVNYDLDLQQLHFLVVDEADRLLNQSFQNWCDLLVSKIEKDQGMDGDVNFYNIFRIRCVKMILSATLTTNSEKLSHLNLFKPNLVVINDSEKVSNELYQLPPNLNEYQIRVPETLSFYKPLILLHLFLDQNDLRTHGLVFTKSNEGAIRLSRLLQLLLKGMGASTPTILSVNSTIRSQDRQKIFKTFDKEGGILISTDLVSRGLNFDSIRFVVNYDLPMSTKEYIHRVGRTARANKEGKAITFCYGEGDYKWFKRLVYSGGVINRNDKTVNDMKFIREEQKTGEGIEFIVDLTDEEKQIYESTLKVLESEVYHK</sequence>
<dbReference type="PANTHER" id="PTHR24031">
    <property type="entry name" value="RNA HELICASE"/>
    <property type="match status" value="1"/>
</dbReference>
<evidence type="ECO:0000256" key="3">
    <source>
        <dbReference type="ARBA" id="ARBA00022806"/>
    </source>
</evidence>
<evidence type="ECO:0000256" key="6">
    <source>
        <dbReference type="RuleBase" id="RU000492"/>
    </source>
</evidence>
<dbReference type="SMART" id="SM00487">
    <property type="entry name" value="DEXDc"/>
    <property type="match status" value="1"/>
</dbReference>
<dbReference type="InterPro" id="IPR014001">
    <property type="entry name" value="Helicase_ATP-bd"/>
</dbReference>
<reference evidence="11 12" key="1">
    <citation type="submission" date="2018-12" db="EMBL/GenBank/DDBJ databases">
        <authorList>
            <person name="Tiukova I."/>
            <person name="Dainat J."/>
        </authorList>
    </citation>
    <scope>NUCLEOTIDE SEQUENCE [LARGE SCALE GENOMIC DNA]</scope>
</reference>
<dbReference type="Pfam" id="PF00270">
    <property type="entry name" value="DEAD"/>
    <property type="match status" value="1"/>
</dbReference>
<dbReference type="Gene3D" id="3.40.50.300">
    <property type="entry name" value="P-loop containing nucleotide triphosphate hydrolases"/>
    <property type="match status" value="2"/>
</dbReference>
<evidence type="ECO:0000256" key="4">
    <source>
        <dbReference type="ARBA" id="ARBA00022840"/>
    </source>
</evidence>
<dbReference type="OrthoDB" id="3370at2759"/>
<dbReference type="EC" id="3.6.4.13" evidence="7"/>
<organism evidence="11 12">
    <name type="scientific">Brettanomyces naardenensis</name>
    <name type="common">Yeast</name>
    <dbReference type="NCBI Taxonomy" id="13370"/>
    <lineage>
        <taxon>Eukaryota</taxon>
        <taxon>Fungi</taxon>
        <taxon>Dikarya</taxon>
        <taxon>Ascomycota</taxon>
        <taxon>Saccharomycotina</taxon>
        <taxon>Pichiomycetes</taxon>
        <taxon>Pichiales</taxon>
        <taxon>Pichiaceae</taxon>
        <taxon>Brettanomyces</taxon>
    </lineage>
</organism>
<dbReference type="GO" id="GO:0003724">
    <property type="term" value="F:RNA helicase activity"/>
    <property type="evidence" value="ECO:0007669"/>
    <property type="project" value="UniProtKB-EC"/>
</dbReference>
<comment type="catalytic activity">
    <reaction evidence="7">
        <text>ATP + H2O = ADP + phosphate + H(+)</text>
        <dbReference type="Rhea" id="RHEA:13065"/>
        <dbReference type="ChEBI" id="CHEBI:15377"/>
        <dbReference type="ChEBI" id="CHEBI:15378"/>
        <dbReference type="ChEBI" id="CHEBI:30616"/>
        <dbReference type="ChEBI" id="CHEBI:43474"/>
        <dbReference type="ChEBI" id="CHEBI:456216"/>
        <dbReference type="EC" id="3.6.4.13"/>
    </reaction>
</comment>
<dbReference type="FunCoup" id="A0A448YFA6">
    <property type="interactions" value="868"/>
</dbReference>
<name>A0A448YFA6_BRENA</name>
<dbReference type="GO" id="GO:0005524">
    <property type="term" value="F:ATP binding"/>
    <property type="evidence" value="ECO:0007669"/>
    <property type="project" value="UniProtKB-UniRule"/>
</dbReference>
<evidence type="ECO:0000256" key="8">
    <source>
        <dbReference type="SAM" id="MobiDB-lite"/>
    </source>
</evidence>
<feature type="compositionally biased region" description="Basic residues" evidence="8">
    <location>
        <begin position="21"/>
        <end position="35"/>
    </location>
</feature>
<dbReference type="CDD" id="cd17956">
    <property type="entry name" value="DEADc_DDX51"/>
    <property type="match status" value="1"/>
</dbReference>
<evidence type="ECO:0000256" key="5">
    <source>
        <dbReference type="ARBA" id="ARBA00022884"/>
    </source>
</evidence>
<dbReference type="PROSITE" id="PS51194">
    <property type="entry name" value="HELICASE_CTER"/>
    <property type="match status" value="1"/>
</dbReference>
<feature type="compositionally biased region" description="Basic and acidic residues" evidence="8">
    <location>
        <begin position="43"/>
        <end position="56"/>
    </location>
</feature>
<dbReference type="InParanoid" id="A0A448YFA6"/>
<feature type="domain" description="Helicase C-terminal" evidence="10">
    <location>
        <begin position="432"/>
        <end position="579"/>
    </location>
</feature>
<dbReference type="GO" id="GO:0003723">
    <property type="term" value="F:RNA binding"/>
    <property type="evidence" value="ECO:0007669"/>
    <property type="project" value="UniProtKB-UniRule"/>
</dbReference>
<feature type="region of interest" description="Disordered" evidence="8">
    <location>
        <begin position="114"/>
        <end position="139"/>
    </location>
</feature>
<dbReference type="InterPro" id="IPR001650">
    <property type="entry name" value="Helicase_C-like"/>
</dbReference>
<comment type="similarity">
    <text evidence="6">Belongs to the DEAD box helicase family.</text>
</comment>
<evidence type="ECO:0000259" key="9">
    <source>
        <dbReference type="PROSITE" id="PS51192"/>
    </source>
</evidence>
<dbReference type="PROSITE" id="PS51192">
    <property type="entry name" value="HELICASE_ATP_BIND_1"/>
    <property type="match status" value="1"/>
</dbReference>
<evidence type="ECO:0000256" key="1">
    <source>
        <dbReference type="ARBA" id="ARBA00022741"/>
    </source>
</evidence>
<dbReference type="CDD" id="cd18787">
    <property type="entry name" value="SF2_C_DEAD"/>
    <property type="match status" value="1"/>
</dbReference>
<dbReference type="STRING" id="13370.A0A448YFA6"/>
<gene>
    <name evidence="11" type="ORF">BRENAR_LOCUS329</name>
</gene>
<comment type="domain">
    <text evidence="7">The Q motif is unique to and characteristic of the DEAD box family of RNA helicases and controls ATP binding and hydrolysis.</text>
</comment>
<dbReference type="InterPro" id="IPR027417">
    <property type="entry name" value="P-loop_NTPase"/>
</dbReference>
<dbReference type="SUPFAM" id="SSF52540">
    <property type="entry name" value="P-loop containing nucleoside triphosphate hydrolases"/>
    <property type="match status" value="1"/>
</dbReference>
<keyword evidence="2 6" id="KW-0378">Hydrolase</keyword>
<keyword evidence="1 6" id="KW-0547">Nucleotide-binding</keyword>
<keyword evidence="3 6" id="KW-0347">Helicase</keyword>
<proteinExistence type="inferred from homology"/>
<evidence type="ECO:0000256" key="2">
    <source>
        <dbReference type="ARBA" id="ARBA00022801"/>
    </source>
</evidence>
<evidence type="ECO:0000313" key="12">
    <source>
        <dbReference type="Proteomes" id="UP000290900"/>
    </source>
</evidence>
<feature type="domain" description="Helicase ATP-binding" evidence="9">
    <location>
        <begin position="202"/>
        <end position="390"/>
    </location>
</feature>
<feature type="compositionally biased region" description="Basic and acidic residues" evidence="8">
    <location>
        <begin position="126"/>
        <end position="139"/>
    </location>
</feature>
<feature type="compositionally biased region" description="Polar residues" evidence="8">
    <location>
        <begin position="60"/>
        <end position="71"/>
    </location>
</feature>
<dbReference type="GO" id="GO:0016787">
    <property type="term" value="F:hydrolase activity"/>
    <property type="evidence" value="ECO:0007669"/>
    <property type="project" value="UniProtKB-KW"/>
</dbReference>
<dbReference type="AlphaFoldDB" id="A0A448YFA6"/>